<dbReference type="SUPFAM" id="SSF69618">
    <property type="entry name" value="HemD-like"/>
    <property type="match status" value="1"/>
</dbReference>
<proteinExistence type="predicted"/>
<dbReference type="GO" id="GO:0003677">
    <property type="term" value="F:DNA binding"/>
    <property type="evidence" value="ECO:0007669"/>
    <property type="project" value="UniProtKB-UniRule"/>
</dbReference>
<dbReference type="EMBL" id="PVZC01000008">
    <property type="protein sequence ID" value="PRX96252.1"/>
    <property type="molecule type" value="Genomic_DNA"/>
</dbReference>
<dbReference type="SMART" id="SM00862">
    <property type="entry name" value="Trans_reg_C"/>
    <property type="match status" value="1"/>
</dbReference>
<dbReference type="CDD" id="cd06578">
    <property type="entry name" value="HemD"/>
    <property type="match status" value="1"/>
</dbReference>
<dbReference type="Gene3D" id="1.10.10.10">
    <property type="entry name" value="Winged helix-like DNA-binding domain superfamily/Winged helix DNA-binding domain"/>
    <property type="match status" value="1"/>
</dbReference>
<gene>
    <name evidence="4" type="ORF">CLV72_108259</name>
</gene>
<feature type="domain" description="OmpR/PhoB-type" evidence="3">
    <location>
        <begin position="284"/>
        <end position="377"/>
    </location>
</feature>
<sequence length="383" mass="40151">MSQVLSAEPGQRAEVAPLAGYTVGVTAARRADELAQLLERRGARVVRAPAVRIVTLTDDRRLQELTEELIAAPPDVVVASTGIGFRGWLEAAESWGLDEKLRGALGGARLLARGPKARGAIREAGLADEWSPRSESSTEVLDYLLAGGVAGAKVAVQLHGEPLPDFCAALRAAGAAVVEIPVYRWESPAEVGPLDRLIAGVLGGTVDAITFTSAPAAAGLIRRATETGQWPQVHEALRGPVRTVCVGPVTAAPLLDQGLSTSWPERFRIGALVRRLAEDLPAAAPSYPVAGRTMELRGHAVILDGALHPVPPAPMTVLRALCARPGRVVTRADLLARLPGGSADEHAVEATVGRLRSALGDARLVQTVVKRGYRLALEPQGAG</sequence>
<dbReference type="PANTHER" id="PTHR40082:SF1">
    <property type="entry name" value="BLR5956 PROTEIN"/>
    <property type="match status" value="1"/>
</dbReference>
<keyword evidence="5" id="KW-1185">Reference proteome</keyword>
<dbReference type="InterPro" id="IPR036108">
    <property type="entry name" value="4pyrrol_syn_uPrphyn_synt_sf"/>
</dbReference>
<dbReference type="GO" id="GO:0000160">
    <property type="term" value="P:phosphorelay signal transduction system"/>
    <property type="evidence" value="ECO:0007669"/>
    <property type="project" value="InterPro"/>
</dbReference>
<dbReference type="Gene3D" id="3.40.50.10090">
    <property type="match status" value="2"/>
</dbReference>
<evidence type="ECO:0000313" key="4">
    <source>
        <dbReference type="EMBL" id="PRX96252.1"/>
    </source>
</evidence>
<evidence type="ECO:0000259" key="3">
    <source>
        <dbReference type="PROSITE" id="PS51755"/>
    </source>
</evidence>
<dbReference type="CDD" id="cd00383">
    <property type="entry name" value="trans_reg_C"/>
    <property type="match status" value="1"/>
</dbReference>
<dbReference type="GO" id="GO:0004852">
    <property type="term" value="F:uroporphyrinogen-III synthase activity"/>
    <property type="evidence" value="ECO:0007669"/>
    <property type="project" value="InterPro"/>
</dbReference>
<dbReference type="InterPro" id="IPR003754">
    <property type="entry name" value="4pyrrol_synth_uPrphyn_synth"/>
</dbReference>
<comment type="caution">
    <text evidence="4">The sequence shown here is derived from an EMBL/GenBank/DDBJ whole genome shotgun (WGS) entry which is preliminary data.</text>
</comment>
<feature type="DNA-binding region" description="OmpR/PhoB-type" evidence="2">
    <location>
        <begin position="284"/>
        <end position="377"/>
    </location>
</feature>
<dbReference type="InterPro" id="IPR016032">
    <property type="entry name" value="Sig_transdc_resp-reg_C-effctor"/>
</dbReference>
<dbReference type="Pfam" id="PF00486">
    <property type="entry name" value="Trans_reg_C"/>
    <property type="match status" value="1"/>
</dbReference>
<dbReference type="NCBIfam" id="NF005568">
    <property type="entry name" value="PRK07239.1"/>
    <property type="match status" value="1"/>
</dbReference>
<dbReference type="Proteomes" id="UP000237846">
    <property type="component" value="Unassembled WGS sequence"/>
</dbReference>
<keyword evidence="1 2" id="KW-0238">DNA-binding</keyword>
<dbReference type="PROSITE" id="PS51755">
    <property type="entry name" value="OMPR_PHOB"/>
    <property type="match status" value="1"/>
</dbReference>
<dbReference type="InterPro" id="IPR036388">
    <property type="entry name" value="WH-like_DNA-bd_sf"/>
</dbReference>
<name>A0A2T0PXI9_9ACTN</name>
<evidence type="ECO:0000313" key="5">
    <source>
        <dbReference type="Proteomes" id="UP000237846"/>
    </source>
</evidence>
<dbReference type="GO" id="GO:0006780">
    <property type="term" value="P:uroporphyrinogen III biosynthetic process"/>
    <property type="evidence" value="ECO:0007669"/>
    <property type="project" value="InterPro"/>
</dbReference>
<organism evidence="4 5">
    <name type="scientific">Allonocardiopsis opalescens</name>
    <dbReference type="NCBI Taxonomy" id="1144618"/>
    <lineage>
        <taxon>Bacteria</taxon>
        <taxon>Bacillati</taxon>
        <taxon>Actinomycetota</taxon>
        <taxon>Actinomycetes</taxon>
        <taxon>Streptosporangiales</taxon>
        <taxon>Allonocardiopsis</taxon>
    </lineage>
</organism>
<evidence type="ECO:0000256" key="1">
    <source>
        <dbReference type="ARBA" id="ARBA00023125"/>
    </source>
</evidence>
<protein>
    <submittedName>
        <fullName evidence="4">Uroporphyrinogen-III synthase</fullName>
    </submittedName>
</protein>
<dbReference type="PANTHER" id="PTHR40082">
    <property type="entry name" value="BLR5956 PROTEIN"/>
    <property type="match status" value="1"/>
</dbReference>
<dbReference type="SUPFAM" id="SSF46894">
    <property type="entry name" value="C-terminal effector domain of the bipartite response regulators"/>
    <property type="match status" value="1"/>
</dbReference>
<dbReference type="GO" id="GO:0006355">
    <property type="term" value="P:regulation of DNA-templated transcription"/>
    <property type="evidence" value="ECO:0007669"/>
    <property type="project" value="InterPro"/>
</dbReference>
<dbReference type="InterPro" id="IPR001867">
    <property type="entry name" value="OmpR/PhoB-type_DNA-bd"/>
</dbReference>
<accession>A0A2T0PXI9</accession>
<reference evidence="4 5" key="1">
    <citation type="submission" date="2018-03" db="EMBL/GenBank/DDBJ databases">
        <title>Genomic Encyclopedia of Archaeal and Bacterial Type Strains, Phase II (KMG-II): from individual species to whole genera.</title>
        <authorList>
            <person name="Goeker M."/>
        </authorList>
    </citation>
    <scope>NUCLEOTIDE SEQUENCE [LARGE SCALE GENOMIC DNA]</scope>
    <source>
        <strain evidence="4 5">DSM 45601</strain>
    </source>
</reference>
<dbReference type="Pfam" id="PF02602">
    <property type="entry name" value="HEM4"/>
    <property type="match status" value="1"/>
</dbReference>
<evidence type="ECO:0000256" key="2">
    <source>
        <dbReference type="PROSITE-ProRule" id="PRU01091"/>
    </source>
</evidence>
<dbReference type="InterPro" id="IPR039793">
    <property type="entry name" value="UROS/Hem4"/>
</dbReference>
<dbReference type="AlphaFoldDB" id="A0A2T0PXI9"/>
<dbReference type="RefSeq" id="WP_211303107.1">
    <property type="nucleotide sequence ID" value="NZ_PVZC01000008.1"/>
</dbReference>